<dbReference type="SMART" id="SM00470">
    <property type="entry name" value="ParB"/>
    <property type="match status" value="1"/>
</dbReference>
<dbReference type="InterPro" id="IPR003115">
    <property type="entry name" value="ParB_N"/>
</dbReference>
<dbReference type="InterPro" id="IPR036086">
    <property type="entry name" value="ParB/Sulfiredoxin_sf"/>
</dbReference>
<dbReference type="PANTHER" id="PTHR33375:SF7">
    <property type="entry name" value="CHROMOSOME 2-PARTITIONING PROTEIN PARB-RELATED"/>
    <property type="match status" value="1"/>
</dbReference>
<evidence type="ECO:0000313" key="4">
    <source>
        <dbReference type="Proteomes" id="UP001234585"/>
    </source>
</evidence>
<feature type="region of interest" description="Disordered" evidence="1">
    <location>
        <begin position="644"/>
        <end position="678"/>
    </location>
</feature>
<evidence type="ECO:0000259" key="2">
    <source>
        <dbReference type="SMART" id="SM00470"/>
    </source>
</evidence>
<sequence>MTDTSAATETIMVALNKLDRDPLNVRKTYSKEGIEELAATIRGDGYRILQNLVVRKGDKRGRFFVTAGGRRHAALDLLAELGEIAKDFAVECKERSAAEATEISLIENMQREAMHPVDEYEAFRVMADAGKSVEDIAARFGTTEVMVRKRLALGRVAPALLDLYRNEIISFQQLSAFTVSDDHERQVEVWNSLPSWNCDHRAIRTALQGEAVKATDKRMKFIGGIDAYEAAGGAVKRDLFDEQNGGYALDVALVEKLVGDRLEAEAGTVRGEGWKWVEVVPVIPDEAHRMHRVYPTDVPLTDEEQAEEERLEHEHDELAEQIEAGVADGGAEPRIEAIRARLAVLSTAQEAYAPEDIAKAGCYVTMDYYGNVEIERGLVRPDDEVEAGDEGEDGDESAEGDNEETEAGEMTVAQQPEQRPEPTFKIPALLVQELTAQKTAAIRAELAHNPDVALAVVVHAMLVNLFGNYGGNEYTSLEVTVKSERLENSIANPAECKGIVAMDELKENYGHTIPGKPSDLLEWCLEQPTSTLLDLLAYAAAKSVNAVQHPHYERKSQRAHAERLAQALKIDMTQWYEPTGENYFGRISKAGIKQAVTEAAGEDFALGVPGMEKAKAVEYAERKITGTGWLPAPVRIALTAEQERERMAETDVDDDGVCPFDIEDKPNAEHQQFPEAAE</sequence>
<organism evidence="3 4">
    <name type="scientific">Shinella sumterensis</name>
    <dbReference type="NCBI Taxonomy" id="1967501"/>
    <lineage>
        <taxon>Bacteria</taxon>
        <taxon>Pseudomonadati</taxon>
        <taxon>Pseudomonadota</taxon>
        <taxon>Alphaproteobacteria</taxon>
        <taxon>Hyphomicrobiales</taxon>
        <taxon>Rhizobiaceae</taxon>
        <taxon>Shinella</taxon>
    </lineage>
</organism>
<geneLocation type="plasmid" evidence="3 4">
    <name>unnamed6</name>
</geneLocation>
<dbReference type="EMBL" id="CP132308">
    <property type="protein sequence ID" value="WLS01251.1"/>
    <property type="molecule type" value="Genomic_DNA"/>
</dbReference>
<feature type="compositionally biased region" description="Acidic residues" evidence="1">
    <location>
        <begin position="383"/>
        <end position="407"/>
    </location>
</feature>
<dbReference type="GO" id="GO:0007059">
    <property type="term" value="P:chromosome segregation"/>
    <property type="evidence" value="ECO:0007669"/>
    <property type="project" value="TreeGrafter"/>
</dbReference>
<dbReference type="Gene3D" id="1.10.10.2830">
    <property type="match status" value="1"/>
</dbReference>
<gene>
    <name evidence="3" type="ORF">Q9313_28105</name>
</gene>
<keyword evidence="4" id="KW-1185">Reference proteome</keyword>
<dbReference type="Pfam" id="PF02195">
    <property type="entry name" value="ParB_N"/>
    <property type="match status" value="1"/>
</dbReference>
<dbReference type="Gene3D" id="3.90.1530.30">
    <property type="match status" value="1"/>
</dbReference>
<dbReference type="SUPFAM" id="SSF109709">
    <property type="entry name" value="KorB DNA-binding domain-like"/>
    <property type="match status" value="1"/>
</dbReference>
<feature type="region of interest" description="Disordered" evidence="1">
    <location>
        <begin position="377"/>
        <end position="421"/>
    </location>
</feature>
<evidence type="ECO:0000256" key="1">
    <source>
        <dbReference type="SAM" id="MobiDB-lite"/>
    </source>
</evidence>
<feature type="domain" description="ParB-like N-terminal" evidence="2">
    <location>
        <begin position="11"/>
        <end position="109"/>
    </location>
</feature>
<reference evidence="3 4" key="1">
    <citation type="submission" date="2023-08" db="EMBL/GenBank/DDBJ databases">
        <title>Pathogen: clinical or host-associated sample.</title>
        <authorList>
            <person name="Hergert J."/>
            <person name="Casey R."/>
            <person name="Wagner J."/>
            <person name="Young E.L."/>
            <person name="Oakeson K.F."/>
        </authorList>
    </citation>
    <scope>NUCLEOTIDE SEQUENCE [LARGE SCALE GENOMIC DNA]</scope>
    <source>
        <strain evidence="3 4">1760953</strain>
        <plasmid evidence="3 4">unnamed6</plasmid>
    </source>
</reference>
<dbReference type="AlphaFoldDB" id="A0AA50CR51"/>
<dbReference type="CDD" id="cd16406">
    <property type="entry name" value="ParB_N_like"/>
    <property type="match status" value="1"/>
</dbReference>
<dbReference type="GO" id="GO:0005694">
    <property type="term" value="C:chromosome"/>
    <property type="evidence" value="ECO:0007669"/>
    <property type="project" value="TreeGrafter"/>
</dbReference>
<evidence type="ECO:0000313" key="3">
    <source>
        <dbReference type="EMBL" id="WLS01251.1"/>
    </source>
</evidence>
<protein>
    <submittedName>
        <fullName evidence="3">ParB N-terminal domain-containing protein</fullName>
    </submittedName>
</protein>
<accession>A0AA50CR51</accession>
<proteinExistence type="predicted"/>
<dbReference type="RefSeq" id="WP_306041612.1">
    <property type="nucleotide sequence ID" value="NZ_CP132308.1"/>
</dbReference>
<dbReference type="Proteomes" id="UP001234585">
    <property type="component" value="Plasmid unnamed6"/>
</dbReference>
<keyword evidence="3" id="KW-0614">Plasmid</keyword>
<dbReference type="PANTHER" id="PTHR33375">
    <property type="entry name" value="CHROMOSOME-PARTITIONING PROTEIN PARB-RELATED"/>
    <property type="match status" value="1"/>
</dbReference>
<name>A0AA50CR51_9HYPH</name>
<dbReference type="InterPro" id="IPR050336">
    <property type="entry name" value="Chromosome_partition/occlusion"/>
</dbReference>
<dbReference type="SUPFAM" id="SSF110849">
    <property type="entry name" value="ParB/Sulfiredoxin"/>
    <property type="match status" value="1"/>
</dbReference>